<feature type="transmembrane region" description="Helical" evidence="2">
    <location>
        <begin position="167"/>
        <end position="185"/>
    </location>
</feature>
<dbReference type="EMBL" id="VIGC01000042">
    <property type="protein sequence ID" value="TQE93352.1"/>
    <property type="molecule type" value="Genomic_DNA"/>
</dbReference>
<feature type="region of interest" description="Disordered" evidence="1">
    <location>
        <begin position="242"/>
        <end position="273"/>
    </location>
</feature>
<keyword evidence="2" id="KW-0472">Membrane</keyword>
<sequence length="273" mass="29455">MDYGKALTFITEDERWQEKIAIGTGIILLSSILSIVLIGVLGFFIVMGYGVRLMQNVRDGAPHPLPEWDQWGDDLMRGFKLFVVALVWSLPLVLFWIPVVIGGAMADSRGAAEFIGTTLALCGSCLMVLYGLFLAVMAPGFSIAFATDEEIRSGLQFREIWEWTVEHIGQIIVVALVYLVASILISLVAGIVGTLLCLVGLVVTVPLGTLVTYLFEYHLFGQLAHAYPFPATAASYTSYAPYGSPTAQEESPAPAEDEGAGDEPPTPPTVPNA</sequence>
<protein>
    <submittedName>
        <fullName evidence="3">DUF4013 domain-containing protein</fullName>
    </submittedName>
</protein>
<dbReference type="OrthoDB" id="9799578at2"/>
<dbReference type="Pfam" id="PF13197">
    <property type="entry name" value="DUF4013"/>
    <property type="match status" value="1"/>
</dbReference>
<dbReference type="Proteomes" id="UP000317371">
    <property type="component" value="Unassembled WGS sequence"/>
</dbReference>
<keyword evidence="2" id="KW-0812">Transmembrane</keyword>
<keyword evidence="2" id="KW-1133">Transmembrane helix</keyword>
<dbReference type="RefSeq" id="WP_141612295.1">
    <property type="nucleotide sequence ID" value="NZ_VIGC02000042.1"/>
</dbReference>
<dbReference type="InterPro" id="IPR025098">
    <property type="entry name" value="DUF4013"/>
</dbReference>
<dbReference type="InParanoid" id="A0A540V9E7"/>
<evidence type="ECO:0000256" key="2">
    <source>
        <dbReference type="SAM" id="Phobius"/>
    </source>
</evidence>
<evidence type="ECO:0000256" key="1">
    <source>
        <dbReference type="SAM" id="MobiDB-lite"/>
    </source>
</evidence>
<proteinExistence type="predicted"/>
<organism evidence="3 4">
    <name type="scientific">Litorilinea aerophila</name>
    <dbReference type="NCBI Taxonomy" id="1204385"/>
    <lineage>
        <taxon>Bacteria</taxon>
        <taxon>Bacillati</taxon>
        <taxon>Chloroflexota</taxon>
        <taxon>Caldilineae</taxon>
        <taxon>Caldilineales</taxon>
        <taxon>Caldilineaceae</taxon>
        <taxon>Litorilinea</taxon>
    </lineage>
</organism>
<gene>
    <name evidence="3" type="ORF">FKZ61_21850</name>
</gene>
<reference evidence="3 4" key="1">
    <citation type="submission" date="2019-06" db="EMBL/GenBank/DDBJ databases">
        <title>Genome sequence of Litorilinea aerophila BAA-2444.</title>
        <authorList>
            <person name="Maclea K.S."/>
            <person name="Maurais E.G."/>
            <person name="Iannazzi L.C."/>
        </authorList>
    </citation>
    <scope>NUCLEOTIDE SEQUENCE [LARGE SCALE GENOMIC DNA]</scope>
    <source>
        <strain evidence="3 4">ATCC BAA-2444</strain>
    </source>
</reference>
<feature type="transmembrane region" description="Helical" evidence="2">
    <location>
        <begin position="81"/>
        <end position="106"/>
    </location>
</feature>
<accession>A0A540V9E7</accession>
<comment type="caution">
    <text evidence="3">The sequence shown here is derived from an EMBL/GenBank/DDBJ whole genome shotgun (WGS) entry which is preliminary data.</text>
</comment>
<dbReference type="AlphaFoldDB" id="A0A540V9E7"/>
<keyword evidence="4" id="KW-1185">Reference proteome</keyword>
<name>A0A540V9E7_9CHLR</name>
<evidence type="ECO:0000313" key="3">
    <source>
        <dbReference type="EMBL" id="TQE93352.1"/>
    </source>
</evidence>
<feature type="transmembrane region" description="Helical" evidence="2">
    <location>
        <begin position="118"/>
        <end position="146"/>
    </location>
</feature>
<feature type="transmembrane region" description="Helical" evidence="2">
    <location>
        <begin position="191"/>
        <end position="215"/>
    </location>
</feature>
<feature type="transmembrane region" description="Helical" evidence="2">
    <location>
        <begin position="20"/>
        <end position="46"/>
    </location>
</feature>
<feature type="compositionally biased region" description="Pro residues" evidence="1">
    <location>
        <begin position="264"/>
        <end position="273"/>
    </location>
</feature>
<evidence type="ECO:0000313" key="4">
    <source>
        <dbReference type="Proteomes" id="UP000317371"/>
    </source>
</evidence>